<evidence type="ECO:0000313" key="4">
    <source>
        <dbReference type="Proteomes" id="UP000006546"/>
    </source>
</evidence>
<dbReference type="STRING" id="906968.Trebr_1038"/>
<dbReference type="EMBL" id="CP002696">
    <property type="protein sequence ID" value="AEE16471.1"/>
    <property type="molecule type" value="Genomic_DNA"/>
</dbReference>
<dbReference type="PANTHER" id="PTHR21240">
    <property type="entry name" value="2-AMINO-3-CARBOXYLMUCONATE-6-SEMIALDEHYDE DECARBOXYLASE"/>
    <property type="match status" value="1"/>
</dbReference>
<dbReference type="PANTHER" id="PTHR21240:SF30">
    <property type="entry name" value="AMIDOHYDROLASE-RELATED DOMAIN-CONTAINING PROTEIN-RELATED"/>
    <property type="match status" value="1"/>
</dbReference>
<dbReference type="KEGG" id="tbe:Trebr_1038"/>
<dbReference type="EC" id="4.1.1.46" evidence="3"/>
<accession>F4LJZ1</accession>
<protein>
    <submittedName>
        <fullName evidence="3">O-pyrocatechuate decarboxylase</fullName>
        <ecNumber evidence="3">4.1.1.46</ecNumber>
    </submittedName>
</protein>
<dbReference type="InterPro" id="IPR032466">
    <property type="entry name" value="Metal_Hydrolase"/>
</dbReference>
<dbReference type="AlphaFoldDB" id="F4LJZ1"/>
<keyword evidence="1 3" id="KW-0456">Lyase</keyword>
<dbReference type="eggNOG" id="COG2159">
    <property type="taxonomic scope" value="Bacteria"/>
</dbReference>
<reference evidence="4" key="1">
    <citation type="submission" date="2011-04" db="EMBL/GenBank/DDBJ databases">
        <title>The complete genome of Treponema brennaborense DSM 12168.</title>
        <authorList>
            <person name="Lucas S."/>
            <person name="Han J."/>
            <person name="Lapidus A."/>
            <person name="Bruce D."/>
            <person name="Goodwin L."/>
            <person name="Pitluck S."/>
            <person name="Peters L."/>
            <person name="Kyrpides N."/>
            <person name="Mavromatis K."/>
            <person name="Ivanova N."/>
            <person name="Mikhailova N."/>
            <person name="Pagani I."/>
            <person name="Teshima H."/>
            <person name="Detter J.C."/>
            <person name="Tapia R."/>
            <person name="Han C."/>
            <person name="Land M."/>
            <person name="Hauser L."/>
            <person name="Markowitz V."/>
            <person name="Cheng J.-F."/>
            <person name="Hugenholtz P."/>
            <person name="Woyke T."/>
            <person name="Wu D."/>
            <person name="Gronow S."/>
            <person name="Wellnitz S."/>
            <person name="Brambilla E."/>
            <person name="Klenk H.-P."/>
            <person name="Eisen J.A."/>
        </authorList>
    </citation>
    <scope>NUCLEOTIDE SEQUENCE [LARGE SCALE GENOMIC DNA]</scope>
    <source>
        <strain evidence="4">DSM 12168 / CIP 105900 / DD5/3</strain>
    </source>
</reference>
<keyword evidence="4" id="KW-1185">Reference proteome</keyword>
<dbReference type="InterPro" id="IPR032465">
    <property type="entry name" value="ACMSD"/>
</dbReference>
<name>F4LJZ1_TREBD</name>
<evidence type="ECO:0000313" key="3">
    <source>
        <dbReference type="EMBL" id="AEE16471.1"/>
    </source>
</evidence>
<dbReference type="InterPro" id="IPR006680">
    <property type="entry name" value="Amidohydro-rel"/>
</dbReference>
<dbReference type="SUPFAM" id="SSF51556">
    <property type="entry name" value="Metallo-dependent hydrolases"/>
    <property type="match status" value="1"/>
</dbReference>
<dbReference type="Pfam" id="PF04909">
    <property type="entry name" value="Amidohydro_2"/>
    <property type="match status" value="1"/>
</dbReference>
<dbReference type="RefSeq" id="WP_013758180.1">
    <property type="nucleotide sequence ID" value="NC_015500.1"/>
</dbReference>
<dbReference type="HOGENOM" id="CLU_039329_5_1_12"/>
<gene>
    <name evidence="3" type="ordered locus">Trebr_1038</name>
</gene>
<dbReference type="Gene3D" id="3.20.20.140">
    <property type="entry name" value="Metal-dependent hydrolases"/>
    <property type="match status" value="1"/>
</dbReference>
<dbReference type="GO" id="GO:0019748">
    <property type="term" value="P:secondary metabolic process"/>
    <property type="evidence" value="ECO:0007669"/>
    <property type="project" value="TreeGrafter"/>
</dbReference>
<dbReference type="Proteomes" id="UP000006546">
    <property type="component" value="Chromosome"/>
</dbReference>
<dbReference type="OrthoDB" id="9771932at2"/>
<dbReference type="GO" id="GO:0016787">
    <property type="term" value="F:hydrolase activity"/>
    <property type="evidence" value="ECO:0007669"/>
    <property type="project" value="InterPro"/>
</dbReference>
<feature type="domain" description="Amidohydrolase-related" evidence="2">
    <location>
        <begin position="17"/>
        <end position="252"/>
    </location>
</feature>
<evidence type="ECO:0000259" key="2">
    <source>
        <dbReference type="Pfam" id="PF04909"/>
    </source>
</evidence>
<dbReference type="GO" id="GO:0050150">
    <property type="term" value="F:o-pyrocatechuate decarboxylase activity"/>
    <property type="evidence" value="ECO:0007669"/>
    <property type="project" value="UniProtKB-EC"/>
</dbReference>
<proteinExistence type="predicted"/>
<evidence type="ECO:0000256" key="1">
    <source>
        <dbReference type="ARBA" id="ARBA00023239"/>
    </source>
</evidence>
<dbReference type="GO" id="GO:0005829">
    <property type="term" value="C:cytosol"/>
    <property type="evidence" value="ECO:0007669"/>
    <property type="project" value="TreeGrafter"/>
</dbReference>
<sequence>MEILSPEESIYYSKLSNDILAEGIKKNPTRFRGFAALPTPDPIQAAMELERCIKLGGFVGAIINGHINGHYLDEIQFDPILEAADALDVPLYIHPAVPPKAIIDTYYKMNDTYAQTVMVSGGWGWHIETGVHVLRLISSGVFDRHPNLKIVIGHLGEGLPFFMHRLNNAIGGNLKKSYSTYLKENIYYTISGFNDPDLFQFVLKKVGENNIMFSSDYPFNFPKREVELFNELNISEEVREKISFKNAERILKI</sequence>
<organism evidence="3 4">
    <name type="scientific">Treponema brennaborense (strain DSM 12168 / CIP 105900 / DD5/3)</name>
    <dbReference type="NCBI Taxonomy" id="906968"/>
    <lineage>
        <taxon>Bacteria</taxon>
        <taxon>Pseudomonadati</taxon>
        <taxon>Spirochaetota</taxon>
        <taxon>Spirochaetia</taxon>
        <taxon>Spirochaetales</taxon>
        <taxon>Treponemataceae</taxon>
        <taxon>Treponema</taxon>
    </lineage>
</organism>